<gene>
    <name evidence="2" type="primary">LOC34620368</name>
</gene>
<dbReference type="Proteomes" id="UP000515125">
    <property type="component" value="Unplaced"/>
</dbReference>
<protein>
    <submittedName>
        <fullName evidence="2">Uncharacterized protein LOC34620368</fullName>
    </submittedName>
</protein>
<keyword evidence="1" id="KW-1185">Reference proteome</keyword>
<dbReference type="AlphaFoldDB" id="A0A6P5WCR9"/>
<organism evidence="1 2">
    <name type="scientific">Cyclospora cayetanensis</name>
    <dbReference type="NCBI Taxonomy" id="88456"/>
    <lineage>
        <taxon>Eukaryota</taxon>
        <taxon>Sar</taxon>
        <taxon>Alveolata</taxon>
        <taxon>Apicomplexa</taxon>
        <taxon>Conoidasida</taxon>
        <taxon>Coccidia</taxon>
        <taxon>Eucoccidiorida</taxon>
        <taxon>Eimeriorina</taxon>
        <taxon>Eimeriidae</taxon>
        <taxon>Cyclospora</taxon>
    </lineage>
</organism>
<dbReference type="OrthoDB" id="345771at2759"/>
<evidence type="ECO:0000313" key="1">
    <source>
        <dbReference type="Proteomes" id="UP000515125"/>
    </source>
</evidence>
<accession>A0A6P5WCR9</accession>
<dbReference type="RefSeq" id="XP_022588630.2">
    <property type="nucleotide sequence ID" value="XM_022733623.2"/>
</dbReference>
<evidence type="ECO:0000313" key="2">
    <source>
        <dbReference type="RefSeq" id="XP_022588630.2"/>
    </source>
</evidence>
<reference evidence="2" key="1">
    <citation type="submission" date="2025-08" db="UniProtKB">
        <authorList>
            <consortium name="RefSeq"/>
        </authorList>
    </citation>
    <scope>IDENTIFICATION</scope>
</reference>
<name>A0A6P5WCR9_9EIME</name>
<sequence length="184" mass="20574">MDPLTIVRWFGVCTEPPIEEAQPAWWVELQHSEALQRRMEKCSSARDGIVGARSANVRRKVDKRKVQFAPDLVADRELGYYESNAEFVIPKASTTLRGMPAVQKAATRQVPPWDLADLDDTNRMRRILIPEAATSCSCLCGSVSAKSLTDKKDDKAFPSVEGVFRGYHESSDDELSQGSSSWRI</sequence>
<proteinExistence type="predicted"/>
<dbReference type="GeneID" id="34620368"/>